<sequence length="279" mass="31926" precursor="true">MMIKVAFICFLWALLATIVMAKEEQTLPKWEFGLGPSLLSYPDYPGSKEQNNLILPFPYITYRSPSFTINQREIKKPLYTYRNVELDLSLSGTVPVSSKDNAAREGMEDLDASAGIGPVIKVGLYQNELNQVKLEWPVRWILATDFRSVHEEGFVTSPGLYYYYRQNFTHKQRIKITLQINANFATAKKNNYFYGVKPSEANATRPAYRPTGGFSGMLYGMSLNWHIGDYWVGAFYRLRDLSNTVFENSPLIETTQSETFGMTVTWNFYTSNETVQGLE</sequence>
<organism evidence="7 8">
    <name type="scientific">Hydrogenovibrio crunogenus</name>
    <dbReference type="NCBI Taxonomy" id="39765"/>
    <lineage>
        <taxon>Bacteria</taxon>
        <taxon>Pseudomonadati</taxon>
        <taxon>Pseudomonadota</taxon>
        <taxon>Gammaproteobacteria</taxon>
        <taxon>Thiotrichales</taxon>
        <taxon>Piscirickettsiaceae</taxon>
        <taxon>Hydrogenovibrio</taxon>
    </lineage>
</organism>
<dbReference type="AlphaFoldDB" id="A0A4P7NYL7"/>
<feature type="signal peptide" evidence="6">
    <location>
        <begin position="1"/>
        <end position="21"/>
    </location>
</feature>
<dbReference type="GO" id="GO:0009279">
    <property type="term" value="C:cell outer membrane"/>
    <property type="evidence" value="ECO:0007669"/>
    <property type="project" value="UniProtKB-SubCell"/>
</dbReference>
<feature type="chain" id="PRO_5020584686" evidence="6">
    <location>
        <begin position="22"/>
        <end position="279"/>
    </location>
</feature>
<keyword evidence="3 6" id="KW-0732">Signal</keyword>
<dbReference type="PANTHER" id="PTHR38776:SF1">
    <property type="entry name" value="MLTA-INTERACTING PROTEIN-RELATED"/>
    <property type="match status" value="1"/>
</dbReference>
<evidence type="ECO:0000256" key="4">
    <source>
        <dbReference type="ARBA" id="ARBA00023136"/>
    </source>
</evidence>
<dbReference type="OrthoDB" id="5290976at2"/>
<comment type="subcellular location">
    <subcellularLocation>
        <location evidence="1">Cell outer membrane</location>
    </subcellularLocation>
</comment>
<evidence type="ECO:0000256" key="2">
    <source>
        <dbReference type="ARBA" id="ARBA00005722"/>
    </source>
</evidence>
<evidence type="ECO:0000256" key="5">
    <source>
        <dbReference type="ARBA" id="ARBA00023237"/>
    </source>
</evidence>
<proteinExistence type="inferred from homology"/>
<dbReference type="RefSeq" id="WP_135794756.1">
    <property type="nucleotide sequence ID" value="NZ_CP032096.1"/>
</dbReference>
<gene>
    <name evidence="7" type="ORF">GHNINEIG_00016</name>
</gene>
<dbReference type="Proteomes" id="UP000296201">
    <property type="component" value="Chromosome"/>
</dbReference>
<evidence type="ECO:0000256" key="3">
    <source>
        <dbReference type="ARBA" id="ARBA00022729"/>
    </source>
</evidence>
<evidence type="ECO:0000313" key="8">
    <source>
        <dbReference type="Proteomes" id="UP000296201"/>
    </source>
</evidence>
<accession>A0A4P7NYL7</accession>
<dbReference type="InterPro" id="IPR010583">
    <property type="entry name" value="MipA"/>
</dbReference>
<keyword evidence="5" id="KW-0998">Cell outer membrane</keyword>
<name>A0A4P7NYL7_9GAMM</name>
<keyword evidence="4" id="KW-0472">Membrane</keyword>
<evidence type="ECO:0000256" key="1">
    <source>
        <dbReference type="ARBA" id="ARBA00004442"/>
    </source>
</evidence>
<evidence type="ECO:0000256" key="6">
    <source>
        <dbReference type="SAM" id="SignalP"/>
    </source>
</evidence>
<dbReference type="PANTHER" id="PTHR38776">
    <property type="entry name" value="MLTA-INTERACTING PROTEIN-RELATED"/>
    <property type="match status" value="1"/>
</dbReference>
<keyword evidence="8" id="KW-1185">Reference proteome</keyword>
<protein>
    <submittedName>
        <fullName evidence="7">MipA/OmpV family protein</fullName>
    </submittedName>
</protein>
<dbReference type="EMBL" id="CP032096">
    <property type="protein sequence ID" value="QBZ81992.1"/>
    <property type="molecule type" value="Genomic_DNA"/>
</dbReference>
<comment type="similarity">
    <text evidence="2">Belongs to the MipA/OmpV family.</text>
</comment>
<reference evidence="7 8" key="1">
    <citation type="submission" date="2018-08" db="EMBL/GenBank/DDBJ databases">
        <title>Horizontal acquisition of hydrogen conversion ability and other habitat adaptations in Hydrogenovibrio crunogenus strains.</title>
        <authorList>
            <person name="Gonnella G."/>
            <person name="Adam N."/>
            <person name="Perner M."/>
        </authorList>
    </citation>
    <scope>NUCLEOTIDE SEQUENCE [LARGE SCALE GENOMIC DNA]</scope>
    <source>
        <strain evidence="7 8">SP-41</strain>
    </source>
</reference>
<dbReference type="Pfam" id="PF06629">
    <property type="entry name" value="MipA"/>
    <property type="match status" value="1"/>
</dbReference>
<evidence type="ECO:0000313" key="7">
    <source>
        <dbReference type="EMBL" id="QBZ81992.1"/>
    </source>
</evidence>